<protein>
    <submittedName>
        <fullName evidence="2">Uncharacterized protein</fullName>
    </submittedName>
</protein>
<name>A0A3N6MJ34_NATCH</name>
<proteinExistence type="predicted"/>
<sequence length="107" mass="11672">MHPLLGSCSYDSGGQSSVWQAVGGAFDSRFVEDRDTPAERSDTWTVGSVRMNYRRPREGRSRCETGVIAPTDDGRANASSVRASRGFGDEDVITSTRAVVERSARRS</sequence>
<gene>
    <name evidence="2" type="ORF">EA473_02880</name>
</gene>
<reference evidence="2 3" key="1">
    <citation type="submission" date="2018-10" db="EMBL/GenBank/DDBJ databases">
        <title>Natrarchaeobius chitinivorans gen. nov., sp. nov., and Natrarchaeobius haloalkaliphilus sp. nov., alkaliphilic, chitin-utilizing haloarchaea from hypersaline alkaline lakes.</title>
        <authorList>
            <person name="Sorokin D.Y."/>
            <person name="Elcheninov A.G."/>
            <person name="Kostrikina N.A."/>
            <person name="Bale N.J."/>
            <person name="Sinninghe Damste J.S."/>
            <person name="Khijniak T.V."/>
            <person name="Kublanov I.V."/>
            <person name="Toshchakov S.V."/>
        </authorList>
    </citation>
    <scope>NUCLEOTIDE SEQUENCE [LARGE SCALE GENOMIC DNA]</scope>
    <source>
        <strain evidence="2 3">AArcht4T</strain>
    </source>
</reference>
<dbReference type="EMBL" id="REGA01000002">
    <property type="protein sequence ID" value="RQG97040.1"/>
    <property type="molecule type" value="Genomic_DNA"/>
</dbReference>
<keyword evidence="3" id="KW-1185">Reference proteome</keyword>
<evidence type="ECO:0000256" key="1">
    <source>
        <dbReference type="SAM" id="MobiDB-lite"/>
    </source>
</evidence>
<evidence type="ECO:0000313" key="2">
    <source>
        <dbReference type="EMBL" id="RQG97040.1"/>
    </source>
</evidence>
<organism evidence="2 3">
    <name type="scientific">Natrarchaeobius chitinivorans</name>
    <dbReference type="NCBI Taxonomy" id="1679083"/>
    <lineage>
        <taxon>Archaea</taxon>
        <taxon>Methanobacteriati</taxon>
        <taxon>Methanobacteriota</taxon>
        <taxon>Stenosarchaea group</taxon>
        <taxon>Halobacteria</taxon>
        <taxon>Halobacteriales</taxon>
        <taxon>Natrialbaceae</taxon>
        <taxon>Natrarchaeobius</taxon>
    </lineage>
</organism>
<evidence type="ECO:0000313" key="3">
    <source>
        <dbReference type="Proteomes" id="UP000282323"/>
    </source>
</evidence>
<feature type="region of interest" description="Disordered" evidence="1">
    <location>
        <begin position="57"/>
        <end position="82"/>
    </location>
</feature>
<comment type="caution">
    <text evidence="2">The sequence shown here is derived from an EMBL/GenBank/DDBJ whole genome shotgun (WGS) entry which is preliminary data.</text>
</comment>
<dbReference type="AlphaFoldDB" id="A0A3N6MJ34"/>
<accession>A0A3N6MJ34</accession>
<dbReference type="Proteomes" id="UP000282323">
    <property type="component" value="Unassembled WGS sequence"/>
</dbReference>